<dbReference type="Pfam" id="PF00535">
    <property type="entry name" value="Glycos_transf_2"/>
    <property type="match status" value="1"/>
</dbReference>
<evidence type="ECO:0000256" key="4">
    <source>
        <dbReference type="ARBA" id="ARBA00022679"/>
    </source>
</evidence>
<feature type="transmembrane region" description="Helical" evidence="6">
    <location>
        <begin position="321"/>
        <end position="342"/>
    </location>
</feature>
<reference evidence="8 9" key="1">
    <citation type="submission" date="2020-08" db="EMBL/GenBank/DDBJ databases">
        <title>Genomic Encyclopedia of Type Strains, Phase IV (KMG-IV): sequencing the most valuable type-strain genomes for metagenomic binning, comparative biology and taxonomic classification.</title>
        <authorList>
            <person name="Goeker M."/>
        </authorList>
    </citation>
    <scope>NUCLEOTIDE SEQUENCE [LARGE SCALE GENOMIC DNA]</scope>
    <source>
        <strain evidence="8 9">DSM 103733</strain>
    </source>
</reference>
<keyword evidence="5 6" id="KW-0472">Membrane</keyword>
<comment type="subcellular location">
    <subcellularLocation>
        <location evidence="1">Cell membrane</location>
    </subcellularLocation>
</comment>
<dbReference type="PANTHER" id="PTHR43646">
    <property type="entry name" value="GLYCOSYLTRANSFERASE"/>
    <property type="match status" value="1"/>
</dbReference>
<evidence type="ECO:0000313" key="8">
    <source>
        <dbReference type="EMBL" id="MBB6143321.1"/>
    </source>
</evidence>
<keyword evidence="9" id="KW-1185">Reference proteome</keyword>
<dbReference type="EMBL" id="JACHEK010000002">
    <property type="protein sequence ID" value="MBB6143321.1"/>
    <property type="molecule type" value="Genomic_DNA"/>
</dbReference>
<sequence length="400" mass="44641">MTHFEMYLHIVVLTLDWLIAFLWTATTLTALRNLPRIPDLLDDRYAKALPPSHVPLISVIVPGRDEAESIEACLRSLLAIESVTIEIIAVDDRSADATGEIMERIAAEAQAAGKILRVLHVTELPSGWMGKTHAMALAARQASAPWLLFTDADILFHNGALLRALNFVEAERADHMVILPTLILKSFGERMIMAFFQGIGGISSRFWRIPDPKAKESICVGAFNMVRADIYRAMGGFEALRMEVLEDLRFGFEVKHQGFRQRVAFGRDLVRVRWAVGLAGIIRNITKNFFAVFRFRVGLTLIASMLLFVFCAGPFVACAGGLAMCIPAALVLLMLVLLYRYYRRYTSIATYYAITFPVAACLVVYAIVRSMVVTLARGGVQWRGTLYPLAELRKNAGRLR</sequence>
<protein>
    <submittedName>
        <fullName evidence="8">Glycosyltransferase involved in cell wall biosynthesis</fullName>
    </submittedName>
</protein>
<proteinExistence type="predicted"/>
<feature type="transmembrane region" description="Helical" evidence="6">
    <location>
        <begin position="293"/>
        <end position="315"/>
    </location>
</feature>
<feature type="domain" description="Glycosyltransferase 2-like" evidence="7">
    <location>
        <begin position="58"/>
        <end position="231"/>
    </location>
</feature>
<keyword evidence="3" id="KW-0328">Glycosyltransferase</keyword>
<keyword evidence="6" id="KW-1133">Transmembrane helix</keyword>
<dbReference type="OrthoDB" id="9768769at2"/>
<evidence type="ECO:0000259" key="7">
    <source>
        <dbReference type="Pfam" id="PF00535"/>
    </source>
</evidence>
<dbReference type="AlphaFoldDB" id="A0A841JWG6"/>
<evidence type="ECO:0000256" key="2">
    <source>
        <dbReference type="ARBA" id="ARBA00022475"/>
    </source>
</evidence>
<accession>A0A841JWG6</accession>
<evidence type="ECO:0000256" key="1">
    <source>
        <dbReference type="ARBA" id="ARBA00004236"/>
    </source>
</evidence>
<name>A0A841JWG6_9BACT</name>
<dbReference type="GO" id="GO:0016757">
    <property type="term" value="F:glycosyltransferase activity"/>
    <property type="evidence" value="ECO:0007669"/>
    <property type="project" value="UniProtKB-KW"/>
</dbReference>
<dbReference type="RefSeq" id="WP_082125964.1">
    <property type="nucleotide sequence ID" value="NZ_JACHEK010000002.1"/>
</dbReference>
<keyword evidence="4 8" id="KW-0808">Transferase</keyword>
<comment type="caution">
    <text evidence="8">The sequence shown here is derived from an EMBL/GenBank/DDBJ whole genome shotgun (WGS) entry which is preliminary data.</text>
</comment>
<evidence type="ECO:0000256" key="5">
    <source>
        <dbReference type="ARBA" id="ARBA00023136"/>
    </source>
</evidence>
<dbReference type="InterPro" id="IPR029044">
    <property type="entry name" value="Nucleotide-diphossugar_trans"/>
</dbReference>
<dbReference type="Proteomes" id="UP000538666">
    <property type="component" value="Unassembled WGS sequence"/>
</dbReference>
<dbReference type="InterPro" id="IPR001173">
    <property type="entry name" value="Glyco_trans_2-like"/>
</dbReference>
<feature type="transmembrane region" description="Helical" evidence="6">
    <location>
        <begin position="349"/>
        <end position="368"/>
    </location>
</feature>
<dbReference type="Gene3D" id="3.90.550.10">
    <property type="entry name" value="Spore Coat Polysaccharide Biosynthesis Protein SpsA, Chain A"/>
    <property type="match status" value="1"/>
</dbReference>
<dbReference type="PANTHER" id="PTHR43646:SF2">
    <property type="entry name" value="GLYCOSYLTRANSFERASE 2-LIKE DOMAIN-CONTAINING PROTEIN"/>
    <property type="match status" value="1"/>
</dbReference>
<keyword evidence="6" id="KW-0812">Transmembrane</keyword>
<dbReference type="SUPFAM" id="SSF53448">
    <property type="entry name" value="Nucleotide-diphospho-sugar transferases"/>
    <property type="match status" value="1"/>
</dbReference>
<feature type="transmembrane region" description="Helical" evidence="6">
    <location>
        <begin position="6"/>
        <end position="31"/>
    </location>
</feature>
<dbReference type="GO" id="GO:0005886">
    <property type="term" value="C:plasma membrane"/>
    <property type="evidence" value="ECO:0007669"/>
    <property type="project" value="UniProtKB-SubCell"/>
</dbReference>
<evidence type="ECO:0000313" key="9">
    <source>
        <dbReference type="Proteomes" id="UP000538666"/>
    </source>
</evidence>
<evidence type="ECO:0000256" key="3">
    <source>
        <dbReference type="ARBA" id="ARBA00022676"/>
    </source>
</evidence>
<gene>
    <name evidence="8" type="ORF">HNQ77_001265</name>
</gene>
<keyword evidence="2" id="KW-1003">Cell membrane</keyword>
<evidence type="ECO:0000256" key="6">
    <source>
        <dbReference type="SAM" id="Phobius"/>
    </source>
</evidence>
<organism evidence="8 9">
    <name type="scientific">Silvibacterium bohemicum</name>
    <dbReference type="NCBI Taxonomy" id="1577686"/>
    <lineage>
        <taxon>Bacteria</taxon>
        <taxon>Pseudomonadati</taxon>
        <taxon>Acidobacteriota</taxon>
        <taxon>Terriglobia</taxon>
        <taxon>Terriglobales</taxon>
        <taxon>Acidobacteriaceae</taxon>
        <taxon>Silvibacterium</taxon>
    </lineage>
</organism>